<evidence type="ECO:0000256" key="6">
    <source>
        <dbReference type="ARBA" id="ARBA00023242"/>
    </source>
</evidence>
<sequence>MNRNGCGQNGRVPVPLQSSSVTAPRPFSCFPNTSTGDGSTQSVAPSLPLRPVHSSLLPGYTAPTIVQAAESLHTVRTATQPGLEMQSVLNSSQSSIGSLFRPSPTVADPAPRIYHAGQYGNSLYTTANSSLASFSSLYSIHGQPAGHLASGAVSPYNTFYPQYPQGYSPSCLLSPAGHYPHLDSYSAVLASMGSHTQHVSQSQLPHTFMPTHISQYSPLSSHRNATPTTSPSSAGNLGHSPSQSALMHQHSPKQEQMRDSLAEAATVDGYSHSPRGVAPSHSLSKEDKSHSASSQQQQQQQKHLHSRQLSPLSTQNKTSSLLKDTTTTPKTDLNKDLGYKVPSGKEGSLKHRILTRPPNIQINESPVVEPEQVLSAGAKTYHHKSEAISPAKRSKSISEMASTGCEMGIGQHQHPHQQQQQQQQPQQQHQPHHQPQLHGTRTSPGIPNTPMTPHLHYPPHFIKGSIIQLANGDLKRVEDLQTNDFIHSAEISADLKIDSSTVVRTDENVDLGTTILSFLVGENKVQVTVEATLEHPFFVFGKGWSSCCPQRTIKRYGLDCHKLSVGDVCISLTHKEAPRDMIHPQYPQSFKGTKIDGEAHSNFRTASTTSTMNTTLSTTSASSPVSNCQQNQSTYLSRHCSPPAAMSFGHKQTTTHSTETQTNLAPEDISSNKNGTATNTSNNGSGLGVQQVRKRRWSAPDKIKVEPIAEFDKSASIIAEDSKTNVTKND</sequence>
<evidence type="ECO:0000256" key="5">
    <source>
        <dbReference type="ARBA" id="ARBA00023163"/>
    </source>
</evidence>
<feature type="compositionally biased region" description="Low complexity" evidence="7">
    <location>
        <begin position="671"/>
        <end position="684"/>
    </location>
</feature>
<gene>
    <name evidence="9" type="ORF">OCBIM_22031739mg</name>
</gene>
<dbReference type="InterPro" id="IPR003652">
    <property type="entry name" value="Ataxin_AXH_dom"/>
</dbReference>
<evidence type="ECO:0000256" key="1">
    <source>
        <dbReference type="ARBA" id="ARBA00004123"/>
    </source>
</evidence>
<feature type="region of interest" description="Disordered" evidence="7">
    <location>
        <begin position="380"/>
        <end position="399"/>
    </location>
</feature>
<dbReference type="PANTHER" id="PTHR13392">
    <property type="entry name" value="ATAXIN 1"/>
    <property type="match status" value="1"/>
</dbReference>
<proteinExistence type="predicted"/>
<keyword evidence="6" id="KW-0539">Nucleus</keyword>
<dbReference type="Pfam" id="PF08517">
    <property type="entry name" value="AXH"/>
    <property type="match status" value="1"/>
</dbReference>
<dbReference type="OMA" id="KANDNCT"/>
<keyword evidence="2" id="KW-0678">Repressor</keyword>
<feature type="region of interest" description="Disordered" evidence="7">
    <location>
        <begin position="211"/>
        <end position="353"/>
    </location>
</feature>
<feature type="compositionally biased region" description="Low complexity" evidence="7">
    <location>
        <begin position="416"/>
        <end position="436"/>
    </location>
</feature>
<feature type="region of interest" description="Disordered" evidence="7">
    <location>
        <begin position="608"/>
        <end position="627"/>
    </location>
</feature>
<feature type="region of interest" description="Disordered" evidence="7">
    <location>
        <begin position="407"/>
        <end position="457"/>
    </location>
</feature>
<dbReference type="GO" id="GO:0003723">
    <property type="term" value="F:RNA binding"/>
    <property type="evidence" value="ECO:0007669"/>
    <property type="project" value="InterPro"/>
</dbReference>
<dbReference type="PANTHER" id="PTHR13392:SF13">
    <property type="entry name" value="AXH DOMAIN-CONTAINING PROTEIN"/>
    <property type="match status" value="1"/>
</dbReference>
<organism evidence="9">
    <name type="scientific">Octopus bimaculoides</name>
    <name type="common">California two-spotted octopus</name>
    <dbReference type="NCBI Taxonomy" id="37653"/>
    <lineage>
        <taxon>Eukaryota</taxon>
        <taxon>Metazoa</taxon>
        <taxon>Spiralia</taxon>
        <taxon>Lophotrochozoa</taxon>
        <taxon>Mollusca</taxon>
        <taxon>Cephalopoda</taxon>
        <taxon>Coleoidea</taxon>
        <taxon>Octopodiformes</taxon>
        <taxon>Octopoda</taxon>
        <taxon>Incirrata</taxon>
        <taxon>Octopodidae</taxon>
        <taxon>Octopus</taxon>
    </lineage>
</organism>
<feature type="compositionally biased region" description="Low complexity" evidence="7">
    <location>
        <begin position="608"/>
        <end position="623"/>
    </location>
</feature>
<feature type="compositionally biased region" description="Polar residues" evidence="7">
    <location>
        <begin position="437"/>
        <end position="451"/>
    </location>
</feature>
<keyword evidence="4" id="KW-0238">DNA-binding</keyword>
<evidence type="ECO:0000256" key="3">
    <source>
        <dbReference type="ARBA" id="ARBA00023015"/>
    </source>
</evidence>
<dbReference type="PROSITE" id="PS51148">
    <property type="entry name" value="AXH"/>
    <property type="match status" value="1"/>
</dbReference>
<feature type="compositionally biased region" description="Low complexity" evidence="7">
    <location>
        <begin position="291"/>
        <end position="301"/>
    </location>
</feature>
<dbReference type="InterPro" id="IPR036096">
    <property type="entry name" value="Ataxin_AXH_dom_sf"/>
</dbReference>
<name>A0A0L8GL56_OCTBM</name>
<evidence type="ECO:0000313" key="9">
    <source>
        <dbReference type="EMBL" id="KOF77731.1"/>
    </source>
</evidence>
<evidence type="ECO:0000256" key="4">
    <source>
        <dbReference type="ARBA" id="ARBA00023125"/>
    </source>
</evidence>
<dbReference type="InterPro" id="IPR043404">
    <property type="entry name" value="ATAXIN1-like"/>
</dbReference>
<keyword evidence="3" id="KW-0805">Transcription regulation</keyword>
<dbReference type="OrthoDB" id="10000452at2759"/>
<dbReference type="GO" id="GO:0006355">
    <property type="term" value="P:regulation of DNA-templated transcription"/>
    <property type="evidence" value="ECO:0007669"/>
    <property type="project" value="InterPro"/>
</dbReference>
<feature type="compositionally biased region" description="Polar residues" evidence="7">
    <location>
        <begin position="30"/>
        <end position="43"/>
    </location>
</feature>
<dbReference type="STRING" id="37653.A0A0L8GL56"/>
<dbReference type="Gene3D" id="2.170.16.10">
    <property type="entry name" value="Hedgehog/Intein (Hint) domain"/>
    <property type="match status" value="1"/>
</dbReference>
<keyword evidence="5" id="KW-0804">Transcription</keyword>
<feature type="region of interest" description="Disordered" evidence="7">
    <location>
        <begin position="643"/>
        <end position="700"/>
    </location>
</feature>
<feature type="domain" description="AXH" evidence="8">
    <location>
        <begin position="449"/>
        <end position="580"/>
    </location>
</feature>
<evidence type="ECO:0000256" key="2">
    <source>
        <dbReference type="ARBA" id="ARBA00022491"/>
    </source>
</evidence>
<accession>A0A0L8GL56</accession>
<feature type="region of interest" description="Disordered" evidence="7">
    <location>
        <begin position="1"/>
        <end position="43"/>
    </location>
</feature>
<dbReference type="EMBL" id="KQ421336">
    <property type="protein sequence ID" value="KOF77731.1"/>
    <property type="molecule type" value="Genomic_DNA"/>
</dbReference>
<dbReference type="GO" id="GO:0003677">
    <property type="term" value="F:DNA binding"/>
    <property type="evidence" value="ECO:0007669"/>
    <property type="project" value="UniProtKB-KW"/>
</dbReference>
<dbReference type="SUPFAM" id="SSF102031">
    <property type="entry name" value="AXH domain"/>
    <property type="match status" value="1"/>
</dbReference>
<dbReference type="SMART" id="SM00536">
    <property type="entry name" value="AXH"/>
    <property type="match status" value="1"/>
</dbReference>
<dbReference type="GO" id="GO:0005634">
    <property type="term" value="C:nucleus"/>
    <property type="evidence" value="ECO:0007669"/>
    <property type="project" value="UniProtKB-SubCell"/>
</dbReference>
<reference evidence="9" key="1">
    <citation type="submission" date="2015-07" db="EMBL/GenBank/DDBJ databases">
        <title>MeaNS - Measles Nucleotide Surveillance Program.</title>
        <authorList>
            <person name="Tran T."/>
            <person name="Druce J."/>
        </authorList>
    </citation>
    <scope>NUCLEOTIDE SEQUENCE</scope>
    <source>
        <strain evidence="9">UCB-OBI-ISO-001</strain>
        <tissue evidence="9">Gonad</tissue>
    </source>
</reference>
<comment type="subcellular location">
    <subcellularLocation>
        <location evidence="1">Nucleus</location>
    </subcellularLocation>
</comment>
<feature type="compositionally biased region" description="Basic and acidic residues" evidence="7">
    <location>
        <begin position="252"/>
        <end position="261"/>
    </location>
</feature>
<feature type="compositionally biased region" description="Polar residues" evidence="7">
    <location>
        <begin position="212"/>
        <end position="246"/>
    </location>
</feature>
<feature type="compositionally biased region" description="Low complexity" evidence="7">
    <location>
        <begin position="316"/>
        <end position="331"/>
    </location>
</feature>
<evidence type="ECO:0000256" key="7">
    <source>
        <dbReference type="SAM" id="MobiDB-lite"/>
    </source>
</evidence>
<dbReference type="AlphaFoldDB" id="A0A0L8GL56"/>
<evidence type="ECO:0000259" key="8">
    <source>
        <dbReference type="PROSITE" id="PS51148"/>
    </source>
</evidence>
<protein>
    <recommendedName>
        <fullName evidence="8">AXH domain-containing protein</fullName>
    </recommendedName>
</protein>